<protein>
    <submittedName>
        <fullName evidence="2">Thermonuclease family protein</fullName>
    </submittedName>
</protein>
<feature type="region of interest" description="Disordered" evidence="1">
    <location>
        <begin position="247"/>
        <end position="269"/>
    </location>
</feature>
<sequence>MRQQSFTIAGGLFALLLYAGILWAGVAAIRDPESAGPDFPLETPDVATIEAPDPPAEVPADPQPPAVPEQKASTGKVDRLPARTIEPQLFALPEDGIAQPLERVAPRPPLSEPKEKPAATTIVFQRPVALAAGLIRSGDTTVQLEDIEPENAEKTCEGSGRSWPCGMVARTAFRNFLRARALVCDQPEENSEKTVTTACKVGNENPAEWLVSNGWATPLPGSPLEAKAEAARSAKLGFYGDDPRDLSRAPLIIDEPPVATIPEDTAPDL</sequence>
<gene>
    <name evidence="2" type="ORF">RB548_00800</name>
</gene>
<feature type="region of interest" description="Disordered" evidence="1">
    <location>
        <begin position="35"/>
        <end position="77"/>
    </location>
</feature>
<proteinExistence type="predicted"/>
<dbReference type="Proteomes" id="UP001432360">
    <property type="component" value="Chromosome"/>
</dbReference>
<keyword evidence="3" id="KW-1185">Reference proteome</keyword>
<feature type="compositionally biased region" description="Pro residues" evidence="1">
    <location>
        <begin position="52"/>
        <end position="67"/>
    </location>
</feature>
<evidence type="ECO:0000313" key="3">
    <source>
        <dbReference type="Proteomes" id="UP001432360"/>
    </source>
</evidence>
<accession>A0ABZ2BCB3</accession>
<evidence type="ECO:0000256" key="1">
    <source>
        <dbReference type="SAM" id="MobiDB-lite"/>
    </source>
</evidence>
<organism evidence="2 3">
    <name type="scientific">Sinorhizobium chiapasense</name>
    <dbReference type="NCBI Taxonomy" id="501572"/>
    <lineage>
        <taxon>Bacteria</taxon>
        <taxon>Pseudomonadati</taxon>
        <taxon>Pseudomonadota</taxon>
        <taxon>Alphaproteobacteria</taxon>
        <taxon>Hyphomicrobiales</taxon>
        <taxon>Rhizobiaceae</taxon>
        <taxon>Sinorhizobium/Ensifer group</taxon>
        <taxon>Sinorhizobium</taxon>
    </lineage>
</organism>
<dbReference type="InterPro" id="IPR035437">
    <property type="entry name" value="SNase_OB-fold_sf"/>
</dbReference>
<dbReference type="Gene3D" id="2.40.50.90">
    <property type="match status" value="1"/>
</dbReference>
<dbReference type="RefSeq" id="WP_331373182.1">
    <property type="nucleotide sequence ID" value="NZ_CP133148.1"/>
</dbReference>
<dbReference type="EMBL" id="CP133148">
    <property type="protein sequence ID" value="WVT03986.1"/>
    <property type="molecule type" value="Genomic_DNA"/>
</dbReference>
<dbReference type="SUPFAM" id="SSF50199">
    <property type="entry name" value="Staphylococcal nuclease"/>
    <property type="match status" value="1"/>
</dbReference>
<evidence type="ECO:0000313" key="2">
    <source>
        <dbReference type="EMBL" id="WVT03986.1"/>
    </source>
</evidence>
<reference evidence="2" key="1">
    <citation type="submission" date="2023-08" db="EMBL/GenBank/DDBJ databases">
        <title>Complete genome sequence of Sinorhizobium chiapanecum ITTG S70 isolated from Acaciella angustissima nodules in Chiapas-Mexico.</title>
        <authorList>
            <person name="Rincon-Rosales R."/>
            <person name="Rogel M.A."/>
            <person name="Rincon-Medina C.I."/>
            <person name="Guerrero G."/>
            <person name="Manzano-Gomez L.A."/>
            <person name="Lopez-Lopez A."/>
            <person name="Rincon Molina F.A."/>
            <person name="Martinez-Romero E."/>
        </authorList>
    </citation>
    <scope>NUCLEOTIDE SEQUENCE</scope>
    <source>
        <strain evidence="2">ITTG S70</strain>
    </source>
</reference>
<name>A0ABZ2BCB3_9HYPH</name>